<organism evidence="1 2">
    <name type="scientific">Ideonella alba</name>
    <dbReference type="NCBI Taxonomy" id="2824118"/>
    <lineage>
        <taxon>Bacteria</taxon>
        <taxon>Pseudomonadati</taxon>
        <taxon>Pseudomonadota</taxon>
        <taxon>Betaproteobacteria</taxon>
        <taxon>Burkholderiales</taxon>
        <taxon>Sphaerotilaceae</taxon>
        <taxon>Ideonella</taxon>
    </lineage>
</organism>
<dbReference type="AlphaFoldDB" id="A0A940YEE8"/>
<sequence>MATLPDMLHAEIQRCRRVAGDCASLGSTGAFANALLEQALRDAEAALSQRDSAGIQQALERLRRYREVLPEAPARTISASTPVRRAMPQRTPLTPYWAAPREQFFTWKRAA</sequence>
<dbReference type="RefSeq" id="WP_210854053.1">
    <property type="nucleotide sequence ID" value="NZ_JAGQDD010000007.1"/>
</dbReference>
<dbReference type="EMBL" id="JAGQDD010000007">
    <property type="protein sequence ID" value="MBQ0931062.1"/>
    <property type="molecule type" value="Genomic_DNA"/>
</dbReference>
<gene>
    <name evidence="1" type="ORF">KAK03_11245</name>
</gene>
<reference evidence="1 2" key="1">
    <citation type="submission" date="2021-04" db="EMBL/GenBank/DDBJ databases">
        <title>The genome sequence of Ideonella sp. 3Y2.</title>
        <authorList>
            <person name="Liu Y."/>
        </authorList>
    </citation>
    <scope>NUCLEOTIDE SEQUENCE [LARGE SCALE GENOMIC DNA]</scope>
    <source>
        <strain evidence="1 2">3Y2</strain>
    </source>
</reference>
<name>A0A940YEE8_9BURK</name>
<accession>A0A940YEE8</accession>
<evidence type="ECO:0000313" key="1">
    <source>
        <dbReference type="EMBL" id="MBQ0931062.1"/>
    </source>
</evidence>
<proteinExistence type="predicted"/>
<protein>
    <submittedName>
        <fullName evidence="1">Uncharacterized protein</fullName>
    </submittedName>
</protein>
<comment type="caution">
    <text evidence="1">The sequence shown here is derived from an EMBL/GenBank/DDBJ whole genome shotgun (WGS) entry which is preliminary data.</text>
</comment>
<evidence type="ECO:0000313" key="2">
    <source>
        <dbReference type="Proteomes" id="UP000676246"/>
    </source>
</evidence>
<keyword evidence="2" id="KW-1185">Reference proteome</keyword>
<dbReference type="Proteomes" id="UP000676246">
    <property type="component" value="Unassembled WGS sequence"/>
</dbReference>